<dbReference type="AlphaFoldDB" id="A0A919DP84"/>
<evidence type="ECO:0000256" key="1">
    <source>
        <dbReference type="SAM" id="MobiDB-lite"/>
    </source>
</evidence>
<accession>A0A919DP84</accession>
<dbReference type="InterPro" id="IPR017853">
    <property type="entry name" value="GH"/>
</dbReference>
<comment type="caution">
    <text evidence="2">The sequence shown here is derived from an EMBL/GenBank/DDBJ whole genome shotgun (WGS) entry which is preliminary data.</text>
</comment>
<keyword evidence="3" id="KW-1185">Reference proteome</keyword>
<feature type="region of interest" description="Disordered" evidence="1">
    <location>
        <begin position="47"/>
        <end position="66"/>
    </location>
</feature>
<organism evidence="2 3">
    <name type="scientific">Streptomyces capitiformicae</name>
    <dbReference type="NCBI Taxonomy" id="2014920"/>
    <lineage>
        <taxon>Bacteria</taxon>
        <taxon>Bacillati</taxon>
        <taxon>Actinomycetota</taxon>
        <taxon>Actinomycetes</taxon>
        <taxon>Kitasatosporales</taxon>
        <taxon>Streptomycetaceae</taxon>
        <taxon>Streptomyces</taxon>
    </lineage>
</organism>
<protein>
    <submittedName>
        <fullName evidence="2">Uncharacterized protein</fullName>
    </submittedName>
</protein>
<gene>
    <name evidence="2" type="ORF">GCM10017771_85270</name>
</gene>
<dbReference type="EMBL" id="BNAT01000053">
    <property type="protein sequence ID" value="GHE61925.1"/>
    <property type="molecule type" value="Genomic_DNA"/>
</dbReference>
<dbReference type="Proteomes" id="UP000603227">
    <property type="component" value="Unassembled WGS sequence"/>
</dbReference>
<evidence type="ECO:0000313" key="2">
    <source>
        <dbReference type="EMBL" id="GHE61925.1"/>
    </source>
</evidence>
<reference evidence="2" key="1">
    <citation type="journal article" date="2014" name="Int. J. Syst. Evol. Microbiol.">
        <title>Complete genome sequence of Corynebacterium casei LMG S-19264T (=DSM 44701T), isolated from a smear-ripened cheese.</title>
        <authorList>
            <consortium name="US DOE Joint Genome Institute (JGI-PGF)"/>
            <person name="Walter F."/>
            <person name="Albersmeier A."/>
            <person name="Kalinowski J."/>
            <person name="Ruckert C."/>
        </authorList>
    </citation>
    <scope>NUCLEOTIDE SEQUENCE</scope>
    <source>
        <strain evidence="2">CGMCC 4.7403</strain>
    </source>
</reference>
<sequence>MMATAEQLDLGYLAWSWSGNTDPILDLSIGFDPNQLSSWGRRVHHQLRHGDRPHRRHRVHLRGLRP</sequence>
<reference evidence="2" key="2">
    <citation type="submission" date="2020-09" db="EMBL/GenBank/DDBJ databases">
        <authorList>
            <person name="Sun Q."/>
            <person name="Zhou Y."/>
        </authorList>
    </citation>
    <scope>NUCLEOTIDE SEQUENCE</scope>
    <source>
        <strain evidence="2">CGMCC 4.7403</strain>
    </source>
</reference>
<dbReference type="Gene3D" id="3.20.20.80">
    <property type="entry name" value="Glycosidases"/>
    <property type="match status" value="1"/>
</dbReference>
<name>A0A919DP84_9ACTN</name>
<evidence type="ECO:0000313" key="3">
    <source>
        <dbReference type="Proteomes" id="UP000603227"/>
    </source>
</evidence>
<dbReference type="SUPFAM" id="SSF51445">
    <property type="entry name" value="(Trans)glycosidases"/>
    <property type="match status" value="1"/>
</dbReference>
<proteinExistence type="predicted"/>